<dbReference type="Proteomes" id="UP000178774">
    <property type="component" value="Unassembled WGS sequence"/>
</dbReference>
<evidence type="ECO:0000313" key="2">
    <source>
        <dbReference type="EMBL" id="OGZ65900.1"/>
    </source>
</evidence>
<dbReference type="Pfam" id="PF20803">
    <property type="entry name" value="PaaX_M"/>
    <property type="match status" value="1"/>
</dbReference>
<dbReference type="EMBL" id="MHOP01000012">
    <property type="protein sequence ID" value="OGZ65900.1"/>
    <property type="molecule type" value="Genomic_DNA"/>
</dbReference>
<proteinExistence type="predicted"/>
<dbReference type="AlphaFoldDB" id="A0A1G2HUI7"/>
<sequence>MIKDILKEKMMMLLLAGVALSFSHTSYQYHRLYRKLEEEWETFDRKKLQKEIKNLYRSKVIKEKRNPDGSFTFVLSDKGKVKALTYYFNQIKIKKDLWDKKWRIVFFDVPEKYRWGRNAIRNKLREIGFYELQKSVFAFPFHCEDEIDFIIEYYGMRKYVRYAVIDYIDDDAHLKDIFKL</sequence>
<reference evidence="2 3" key="1">
    <citation type="journal article" date="2016" name="Nat. Commun.">
        <title>Thousands of microbial genomes shed light on interconnected biogeochemical processes in an aquifer system.</title>
        <authorList>
            <person name="Anantharaman K."/>
            <person name="Brown C.T."/>
            <person name="Hug L.A."/>
            <person name="Sharon I."/>
            <person name="Castelle C.J."/>
            <person name="Probst A.J."/>
            <person name="Thomas B.C."/>
            <person name="Singh A."/>
            <person name="Wilkins M.J."/>
            <person name="Karaoz U."/>
            <person name="Brodie E.L."/>
            <person name="Williams K.H."/>
            <person name="Hubbard S.S."/>
            <person name="Banfield J.F."/>
        </authorList>
    </citation>
    <scope>NUCLEOTIDE SEQUENCE [LARGE SCALE GENOMIC DNA]</scope>
</reference>
<name>A0A1G2HUI7_9BACT</name>
<evidence type="ECO:0000259" key="1">
    <source>
        <dbReference type="Pfam" id="PF20803"/>
    </source>
</evidence>
<protein>
    <recommendedName>
        <fullName evidence="1">Transcriptional repressor PaaX-like central Cas2-like domain-containing protein</fullName>
    </recommendedName>
</protein>
<dbReference type="InterPro" id="IPR048846">
    <property type="entry name" value="PaaX-like_central"/>
</dbReference>
<dbReference type="Gene3D" id="3.30.70.2650">
    <property type="match status" value="1"/>
</dbReference>
<dbReference type="SUPFAM" id="SSF143430">
    <property type="entry name" value="TTP0101/SSO1404-like"/>
    <property type="match status" value="1"/>
</dbReference>
<comment type="caution">
    <text evidence="2">The sequence shown here is derived from an EMBL/GenBank/DDBJ whole genome shotgun (WGS) entry which is preliminary data.</text>
</comment>
<evidence type="ECO:0000313" key="3">
    <source>
        <dbReference type="Proteomes" id="UP000178774"/>
    </source>
</evidence>
<accession>A0A1G2HUI7</accession>
<gene>
    <name evidence="2" type="ORF">A2822_00195</name>
</gene>
<organism evidence="2 3">
    <name type="scientific">Candidatus Staskawiczbacteria bacterium RIFCSPHIGHO2_01_FULL_41_41</name>
    <dbReference type="NCBI Taxonomy" id="1802203"/>
    <lineage>
        <taxon>Bacteria</taxon>
        <taxon>Candidatus Staskawicziibacteriota</taxon>
    </lineage>
</organism>
<feature type="domain" description="Transcriptional repressor PaaX-like central Cas2-like" evidence="1">
    <location>
        <begin position="97"/>
        <end position="168"/>
    </location>
</feature>